<dbReference type="Proteomes" id="UP000234789">
    <property type="component" value="Unassembled WGS sequence"/>
</dbReference>
<comment type="caution">
    <text evidence="1">The sequence shown here is derived from an EMBL/GenBank/DDBJ whole genome shotgun (WGS) entry which is preliminary data.</text>
</comment>
<evidence type="ECO:0008006" key="3">
    <source>
        <dbReference type="Google" id="ProtNLM"/>
    </source>
</evidence>
<proteinExistence type="predicted"/>
<dbReference type="RefSeq" id="WP_101808489.1">
    <property type="nucleotide sequence ID" value="NZ_NFEZ01000004.1"/>
</dbReference>
<evidence type="ECO:0000313" key="2">
    <source>
        <dbReference type="Proteomes" id="UP000234789"/>
    </source>
</evidence>
<name>A0A2N5N1I1_9BACL</name>
<evidence type="ECO:0000313" key="1">
    <source>
        <dbReference type="EMBL" id="PLT44190.1"/>
    </source>
</evidence>
<accession>A0A2N5N1I1</accession>
<dbReference type="EMBL" id="NFEZ01000004">
    <property type="protein sequence ID" value="PLT44190.1"/>
    <property type="molecule type" value="Genomic_DNA"/>
</dbReference>
<dbReference type="AlphaFoldDB" id="A0A2N5N1I1"/>
<protein>
    <recommendedName>
        <fullName evidence="3">Ferric siderophore reductase C-terminal domain-containing protein</fullName>
    </recommendedName>
</protein>
<reference evidence="1 2" key="1">
    <citation type="submission" date="2017-05" db="EMBL/GenBank/DDBJ databases">
        <title>Functional genome analysis of Paenibacillus pasadenensis strain R16: insights on endophytic life style and antifungal activity.</title>
        <authorList>
            <person name="Passera A."/>
            <person name="Marcolungo L."/>
            <person name="Casati P."/>
            <person name="Brasca M."/>
            <person name="Quaglino F."/>
            <person name="Delledonne M."/>
        </authorList>
    </citation>
    <scope>NUCLEOTIDE SEQUENCE [LARGE SCALE GENOMIC DNA]</scope>
    <source>
        <strain evidence="1 2">R16</strain>
    </source>
</reference>
<gene>
    <name evidence="1" type="ORF">B8V81_2621</name>
</gene>
<organism evidence="1 2">
    <name type="scientific">Paenibacillus pasadenensis</name>
    <dbReference type="NCBI Taxonomy" id="217090"/>
    <lineage>
        <taxon>Bacteria</taxon>
        <taxon>Bacillati</taxon>
        <taxon>Bacillota</taxon>
        <taxon>Bacilli</taxon>
        <taxon>Bacillales</taxon>
        <taxon>Paenibacillaceae</taxon>
        <taxon>Paenibacillus</taxon>
    </lineage>
</organism>
<sequence>MDRNATRELLYGKLGLLESVPDGVRVAATLEALSTDPETADAFLRGYAELIPSRSIEPAATYFPSWLRALAGTFHHVLASGAGSFPLDPSRWEMMLYKAEGASYASIAFRTDALELEETPQLLSAEQRCEQIDRFYGTLVAPVFRHLADRAGVRTHELWRLAASGLNHTKTFLLQAAERPELRQALEQDFAYAVGEMPGEAVGERRNLMAIRFTYVDSPYEPGTKLPLRGGCCLAFKTEYAKHCYNCPRLKPGERKRMYEELCSARA</sequence>
<keyword evidence="2" id="KW-1185">Reference proteome</keyword>